<proteinExistence type="predicted"/>
<organism evidence="2 3">
    <name type="scientific">Salinimicrobium catena</name>
    <dbReference type="NCBI Taxonomy" id="390640"/>
    <lineage>
        <taxon>Bacteria</taxon>
        <taxon>Pseudomonadati</taxon>
        <taxon>Bacteroidota</taxon>
        <taxon>Flavobacteriia</taxon>
        <taxon>Flavobacteriales</taxon>
        <taxon>Flavobacteriaceae</taxon>
        <taxon>Salinimicrobium</taxon>
    </lineage>
</organism>
<name>A0A1H5M593_9FLAO</name>
<sequence>MYQRNRIFLLTDFSENSENLTDFAFELSEIIGGKVIFVHQVPVMAPAMADQEIREVIIKEKAEEALSNLRKLSRGRVYSEESFFVSEKPILNILKDLENEFFFDWVLAGLKSTGTLKRLFIGSTTLSIVEESDHLTVAVPARTHISVPKKLMVGVSPKYPLNKIQFEIVLDSLKDQIRELEFFTILKEGEDQLPARDLLLGLQSEYETHKPEIQLFKGEDALTLLKKRMEFSKNAFLVLQQGSRAINDKLFRKFMINELVYLGQIPLIVLSK</sequence>
<dbReference type="STRING" id="390640.SAMN04488034_102540"/>
<evidence type="ECO:0000313" key="3">
    <source>
        <dbReference type="Proteomes" id="UP000199448"/>
    </source>
</evidence>
<dbReference type="Pfam" id="PF00582">
    <property type="entry name" value="Usp"/>
    <property type="match status" value="1"/>
</dbReference>
<dbReference type="AlphaFoldDB" id="A0A1H5M593"/>
<dbReference type="SUPFAM" id="SSF52402">
    <property type="entry name" value="Adenine nucleotide alpha hydrolases-like"/>
    <property type="match status" value="1"/>
</dbReference>
<evidence type="ECO:0000313" key="2">
    <source>
        <dbReference type="EMBL" id="SEE83831.1"/>
    </source>
</evidence>
<dbReference type="InterPro" id="IPR014729">
    <property type="entry name" value="Rossmann-like_a/b/a_fold"/>
</dbReference>
<dbReference type="EMBL" id="FNUG01000002">
    <property type="protein sequence ID" value="SEE83831.1"/>
    <property type="molecule type" value="Genomic_DNA"/>
</dbReference>
<keyword evidence="3" id="KW-1185">Reference proteome</keyword>
<dbReference type="Proteomes" id="UP000199448">
    <property type="component" value="Unassembled WGS sequence"/>
</dbReference>
<feature type="domain" description="UspA" evidence="1">
    <location>
        <begin position="5"/>
        <end position="134"/>
    </location>
</feature>
<dbReference type="CDD" id="cd00293">
    <property type="entry name" value="USP-like"/>
    <property type="match status" value="1"/>
</dbReference>
<dbReference type="RefSeq" id="WP_093112836.1">
    <property type="nucleotide sequence ID" value="NZ_FNGG01000002.1"/>
</dbReference>
<protein>
    <submittedName>
        <fullName evidence="2">Nucleotide-binding universal stress protein, UspA family</fullName>
    </submittedName>
</protein>
<dbReference type="InterPro" id="IPR006016">
    <property type="entry name" value="UspA"/>
</dbReference>
<dbReference type="OrthoDB" id="835770at2"/>
<accession>A0A1H5M593</accession>
<gene>
    <name evidence="2" type="ORF">SAMN04488034_102540</name>
</gene>
<dbReference type="Gene3D" id="3.40.50.620">
    <property type="entry name" value="HUPs"/>
    <property type="match status" value="1"/>
</dbReference>
<reference evidence="2 3" key="1">
    <citation type="submission" date="2016-10" db="EMBL/GenBank/DDBJ databases">
        <authorList>
            <person name="de Groot N.N."/>
        </authorList>
    </citation>
    <scope>NUCLEOTIDE SEQUENCE [LARGE SCALE GENOMIC DNA]</scope>
    <source>
        <strain evidence="2 3">DSM 23553</strain>
    </source>
</reference>
<evidence type="ECO:0000259" key="1">
    <source>
        <dbReference type="Pfam" id="PF00582"/>
    </source>
</evidence>